<accession>A0A177TFJ8</accession>
<evidence type="ECO:0000313" key="2">
    <source>
        <dbReference type="Proteomes" id="UP000077521"/>
    </source>
</evidence>
<dbReference type="Proteomes" id="UP000077521">
    <property type="component" value="Unassembled WGS sequence"/>
</dbReference>
<dbReference type="EMBL" id="LWDF02000029">
    <property type="protein sequence ID" value="KAE8259685.1"/>
    <property type="molecule type" value="Genomic_DNA"/>
</dbReference>
<reference evidence="1" key="1">
    <citation type="submission" date="2016-04" db="EMBL/GenBank/DDBJ databases">
        <authorList>
            <person name="Nguyen H.D."/>
            <person name="Samba Siva P."/>
            <person name="Cullis J."/>
            <person name="Levesque C.A."/>
            <person name="Hambleton S."/>
        </authorList>
    </citation>
    <scope>NUCLEOTIDE SEQUENCE</scope>
    <source>
        <strain evidence="1">DAOMC 236416</strain>
    </source>
</reference>
<proteinExistence type="predicted"/>
<keyword evidence="2" id="KW-1185">Reference proteome</keyword>
<name>A0A177TFJ8_9BASI</name>
<reference evidence="1" key="2">
    <citation type="journal article" date="2019" name="IMA Fungus">
        <title>Genome sequencing and comparison of five Tilletia species to identify candidate genes for the detection of regulated species infecting wheat.</title>
        <authorList>
            <person name="Nguyen H.D.T."/>
            <person name="Sultana T."/>
            <person name="Kesanakurti P."/>
            <person name="Hambleton S."/>
        </authorList>
    </citation>
    <scope>NUCLEOTIDE SEQUENCE</scope>
    <source>
        <strain evidence="1">DAOMC 236416</strain>
    </source>
</reference>
<evidence type="ECO:0000313" key="1">
    <source>
        <dbReference type="EMBL" id="KAE8259685.1"/>
    </source>
</evidence>
<protein>
    <recommendedName>
        <fullName evidence="3">Cysteine dioxygenase</fullName>
    </recommendedName>
</protein>
<sequence>MVLPPRITLHKFTVPLGDNEREGLDSDGPSEATFAVKGQGTISVKPTPIDTTELTIILSNNLNPNAGSVGLTVNSSKAVLWVREANTADQKILKASAEPAHVLDAPDKNQPYWLSFDANNKRFRYGKGEMMRINMMFEASWASLKKDDPQQNPLIELYKSLNQVDIRGTNDHQMECLRTAVNVTPAPHLRRPELITLENIAKNEFTVASDLPFACFQLFNNVAGPDITLDTKDFPDFSKAIQHSIVTEGALCNMKLKKKEKDFGYLRVTLDANAGESPGAPYVCEIWPAGNGSPIHDHSKANAVIKALHGNIKVSWFSGLAIGINEPWGHATITKDEVTFLTPHHYQIHQLHNDDPVEFAATIQCYRYNADDDIHYEYFDYINPEKKEKEHFEPDSDFDFIEFKKAIKAEWAAVPDKDKVAVAGPKTLANGTVAPMDE</sequence>
<dbReference type="AlphaFoldDB" id="A0A177TFJ8"/>
<dbReference type="SUPFAM" id="SSF51182">
    <property type="entry name" value="RmlC-like cupins"/>
    <property type="match status" value="1"/>
</dbReference>
<gene>
    <name evidence="1" type="ORF">A4X13_0g850</name>
</gene>
<comment type="caution">
    <text evidence="1">The sequence shown here is derived from an EMBL/GenBank/DDBJ whole genome shotgun (WGS) entry which is preliminary data.</text>
</comment>
<dbReference type="Gene3D" id="2.60.120.10">
    <property type="entry name" value="Jelly Rolls"/>
    <property type="match status" value="1"/>
</dbReference>
<dbReference type="CDD" id="cd10548">
    <property type="entry name" value="cupin_CDO"/>
    <property type="match status" value="1"/>
</dbReference>
<organism evidence="1 2">
    <name type="scientific">Tilletia indica</name>
    <dbReference type="NCBI Taxonomy" id="43049"/>
    <lineage>
        <taxon>Eukaryota</taxon>
        <taxon>Fungi</taxon>
        <taxon>Dikarya</taxon>
        <taxon>Basidiomycota</taxon>
        <taxon>Ustilaginomycotina</taxon>
        <taxon>Exobasidiomycetes</taxon>
        <taxon>Tilletiales</taxon>
        <taxon>Tilletiaceae</taxon>
        <taxon>Tilletia</taxon>
    </lineage>
</organism>
<dbReference type="InterPro" id="IPR011051">
    <property type="entry name" value="RmlC_Cupin_sf"/>
</dbReference>
<dbReference type="InterPro" id="IPR014710">
    <property type="entry name" value="RmlC-like_jellyroll"/>
</dbReference>
<evidence type="ECO:0008006" key="3">
    <source>
        <dbReference type="Google" id="ProtNLM"/>
    </source>
</evidence>